<protein>
    <submittedName>
        <fullName evidence="6">FAD-binding dehydrogenase</fullName>
    </submittedName>
</protein>
<reference evidence="6 7" key="1">
    <citation type="journal article" date="2018" name="Elife">
        <title>Discovery and characterization of a prevalent human gut bacterial enzyme sufficient for the inactivation of a family of plant toxins.</title>
        <authorList>
            <person name="Koppel N."/>
            <person name="Bisanz J.E."/>
            <person name="Pandelia M.E."/>
            <person name="Turnbaugh P.J."/>
            <person name="Balskus E.P."/>
        </authorList>
    </citation>
    <scope>NUCLEOTIDE SEQUENCE [LARGE SCALE GENOMIC DNA]</scope>
    <source>
        <strain evidence="6 7">OB21 GAM31</strain>
    </source>
</reference>
<keyword evidence="3" id="KW-0274">FAD</keyword>
<evidence type="ECO:0000256" key="3">
    <source>
        <dbReference type="ARBA" id="ARBA00022827"/>
    </source>
</evidence>
<dbReference type="GO" id="GO:0008202">
    <property type="term" value="P:steroid metabolic process"/>
    <property type="evidence" value="ECO:0007669"/>
    <property type="project" value="UniProtKB-ARBA"/>
</dbReference>
<dbReference type="EMBL" id="PPTO01000015">
    <property type="protein sequence ID" value="RDB56398.1"/>
    <property type="molecule type" value="Genomic_DNA"/>
</dbReference>
<dbReference type="InterPro" id="IPR003953">
    <property type="entry name" value="FAD-dep_OxRdtase_2_FAD-bd"/>
</dbReference>
<accession>A0A369LEG4</accession>
<dbReference type="GO" id="GO:0033765">
    <property type="term" value="F:steroid dehydrogenase activity, acting on the CH-CH group of donors"/>
    <property type="evidence" value="ECO:0007669"/>
    <property type="project" value="UniProtKB-ARBA"/>
</dbReference>
<organism evidence="6 7">
    <name type="scientific">Slackia isoflavoniconvertens</name>
    <dbReference type="NCBI Taxonomy" id="572010"/>
    <lineage>
        <taxon>Bacteria</taxon>
        <taxon>Bacillati</taxon>
        <taxon>Actinomycetota</taxon>
        <taxon>Coriobacteriia</taxon>
        <taxon>Eggerthellales</taxon>
        <taxon>Eggerthellaceae</taxon>
        <taxon>Slackia</taxon>
    </lineage>
</organism>
<name>A0A369LEG4_9ACTN</name>
<comment type="cofactor">
    <cofactor evidence="1">
        <name>FAD</name>
        <dbReference type="ChEBI" id="CHEBI:57692"/>
    </cofactor>
</comment>
<dbReference type="Gene3D" id="3.50.50.60">
    <property type="entry name" value="FAD/NAD(P)-binding domain"/>
    <property type="match status" value="1"/>
</dbReference>
<evidence type="ECO:0000256" key="2">
    <source>
        <dbReference type="ARBA" id="ARBA00022630"/>
    </source>
</evidence>
<dbReference type="InterPro" id="IPR050315">
    <property type="entry name" value="FAD-oxidoreductase_2"/>
</dbReference>
<evidence type="ECO:0000313" key="6">
    <source>
        <dbReference type="EMBL" id="RDB56398.1"/>
    </source>
</evidence>
<evidence type="ECO:0000256" key="4">
    <source>
        <dbReference type="ARBA" id="ARBA00023002"/>
    </source>
</evidence>
<gene>
    <name evidence="6" type="ORF">C1881_08585</name>
</gene>
<dbReference type="SUPFAM" id="SSF56425">
    <property type="entry name" value="Succinate dehydrogenase/fumarate reductase flavoprotein, catalytic domain"/>
    <property type="match status" value="1"/>
</dbReference>
<sequence>MNSMTDLNLTQSRRSFIKAAGATIFAGAAAAALGGCASKGKEENKNNFAQSIGEIDWDEETDVLIVGGGLAGQAAAATVATEGNGAKALLLEKGALVLGDGDSPFSAGRVLWTDDEHAEGFRQYLYELRGEMDNTPDAVLDAFAEGIHENRTWIESLPGFQDSFIKATEHFHPGTGDTCYPEYAELPHGYNLGVLFFQDEKYDHVIKFVNSVFAENPNITHKLNAPLTALIQDPETKAVLGGVYTYEGDTVYVKANKGVIMCCGGFENNKQMRADYLSAATARCIAGRMNTGDGHYICSRIGADMWHMNSCAGMWTSVSPIEGEDVTMRTPKQFGITVAENGRRFFMDWDSDHEHDWEVIDQNPLNINVGSRHGHMQFGGEWPHLPMPKTTWYILDDAGYKQMMAYSTAPNFEPSSEGYGFTADTIEELADKAGINKAELVATVAKWNECCEAGSDPAFFRPAKTLTPIKGAPFHACHCSTTMLNTDGGPRRNERAQIIDLNGEPIPNLYSAGEFGSVWCDMYNGGGNLGECCAFGRIAVRNVLGIA</sequence>
<keyword evidence="4" id="KW-0560">Oxidoreductase</keyword>
<dbReference type="AlphaFoldDB" id="A0A369LEG4"/>
<dbReference type="Proteomes" id="UP000253975">
    <property type="component" value="Unassembled WGS sequence"/>
</dbReference>
<dbReference type="Gene3D" id="3.90.700.10">
    <property type="entry name" value="Succinate dehydrogenase/fumarate reductase flavoprotein, catalytic domain"/>
    <property type="match status" value="1"/>
</dbReference>
<feature type="domain" description="FAD-dependent oxidoreductase 2 FAD-binding" evidence="5">
    <location>
        <begin position="62"/>
        <end position="528"/>
    </location>
</feature>
<dbReference type="SUPFAM" id="SSF51905">
    <property type="entry name" value="FAD/NAD(P)-binding domain"/>
    <property type="match status" value="1"/>
</dbReference>
<dbReference type="InterPro" id="IPR006311">
    <property type="entry name" value="TAT_signal"/>
</dbReference>
<dbReference type="PANTHER" id="PTHR43400">
    <property type="entry name" value="FUMARATE REDUCTASE"/>
    <property type="match status" value="1"/>
</dbReference>
<dbReference type="InterPro" id="IPR036188">
    <property type="entry name" value="FAD/NAD-bd_sf"/>
</dbReference>
<evidence type="ECO:0000259" key="5">
    <source>
        <dbReference type="Pfam" id="PF00890"/>
    </source>
</evidence>
<dbReference type="Pfam" id="PF00890">
    <property type="entry name" value="FAD_binding_2"/>
    <property type="match status" value="1"/>
</dbReference>
<proteinExistence type="predicted"/>
<dbReference type="PROSITE" id="PS51318">
    <property type="entry name" value="TAT"/>
    <property type="match status" value="1"/>
</dbReference>
<dbReference type="PANTHER" id="PTHR43400:SF10">
    <property type="entry name" value="3-OXOSTEROID 1-DEHYDROGENASE"/>
    <property type="match status" value="1"/>
</dbReference>
<evidence type="ECO:0000256" key="1">
    <source>
        <dbReference type="ARBA" id="ARBA00001974"/>
    </source>
</evidence>
<comment type="caution">
    <text evidence="6">The sequence shown here is derived from an EMBL/GenBank/DDBJ whole genome shotgun (WGS) entry which is preliminary data.</text>
</comment>
<evidence type="ECO:0000313" key="7">
    <source>
        <dbReference type="Proteomes" id="UP000253975"/>
    </source>
</evidence>
<dbReference type="InterPro" id="IPR027477">
    <property type="entry name" value="Succ_DH/fumarate_Rdtase_cat_sf"/>
</dbReference>
<keyword evidence="2" id="KW-0285">Flavoprotein</keyword>